<dbReference type="AlphaFoldDB" id="A0A3P3ZQC8"/>
<organism evidence="1">
    <name type="scientific">mine drainage metagenome</name>
    <dbReference type="NCBI Taxonomy" id="410659"/>
    <lineage>
        <taxon>unclassified sequences</taxon>
        <taxon>metagenomes</taxon>
        <taxon>ecological metagenomes</taxon>
    </lineage>
</organism>
<sequence>MSLACPPRTLYDARILLGGIAQLGERLHGMQEVSGSIPLTSTITSINTGLHGRFFLAAHHPIHLK</sequence>
<accession>A0A3P3ZQC8</accession>
<reference evidence="1" key="1">
    <citation type="submission" date="2018-10" db="EMBL/GenBank/DDBJ databases">
        <authorList>
            <person name="Plewniak F."/>
        </authorList>
    </citation>
    <scope>NUCLEOTIDE SEQUENCE</scope>
</reference>
<proteinExistence type="predicted"/>
<gene>
    <name evidence="1" type="ORF">CARN8_5270005</name>
</gene>
<protein>
    <submittedName>
        <fullName evidence="1">Uncharacterized protein</fullName>
    </submittedName>
</protein>
<dbReference type="AntiFam" id="ANF00010">
    <property type="entry name" value="tRNA translation"/>
</dbReference>
<evidence type="ECO:0000313" key="1">
    <source>
        <dbReference type="EMBL" id="VAY89116.1"/>
    </source>
</evidence>
<name>A0A3P3ZQC8_9ZZZZ</name>
<dbReference type="EMBL" id="UOYP01000476">
    <property type="protein sequence ID" value="VAY89116.1"/>
    <property type="molecule type" value="Genomic_DNA"/>
</dbReference>